<sequence length="51" mass="5469">MQLPWHGGRLNSQLLAWWSKILQLQNDLRGCGSSVQGVLACPFNCSGAGVA</sequence>
<dbReference type="EMBL" id="EQ973941">
    <property type="protein sequence ID" value="EEF37807.1"/>
    <property type="molecule type" value="Genomic_DNA"/>
</dbReference>
<evidence type="ECO:0000313" key="1">
    <source>
        <dbReference type="EMBL" id="EEF37807.1"/>
    </source>
</evidence>
<dbReference type="Proteomes" id="UP000008311">
    <property type="component" value="Unassembled WGS sequence"/>
</dbReference>
<accession>B9SF30</accession>
<gene>
    <name evidence="1" type="ORF">RCOM_1213310</name>
</gene>
<evidence type="ECO:0000313" key="2">
    <source>
        <dbReference type="Proteomes" id="UP000008311"/>
    </source>
</evidence>
<reference evidence="2" key="1">
    <citation type="journal article" date="2010" name="Nat. Biotechnol.">
        <title>Draft genome sequence of the oilseed species Ricinus communis.</title>
        <authorList>
            <person name="Chan A.P."/>
            <person name="Crabtree J."/>
            <person name="Zhao Q."/>
            <person name="Lorenzi H."/>
            <person name="Orvis J."/>
            <person name="Puiu D."/>
            <person name="Melake-Berhan A."/>
            <person name="Jones K.M."/>
            <person name="Redman J."/>
            <person name="Chen G."/>
            <person name="Cahoon E.B."/>
            <person name="Gedil M."/>
            <person name="Stanke M."/>
            <person name="Haas B.J."/>
            <person name="Wortman J.R."/>
            <person name="Fraser-Liggett C.M."/>
            <person name="Ravel J."/>
            <person name="Rabinowicz P.D."/>
        </authorList>
    </citation>
    <scope>NUCLEOTIDE SEQUENCE [LARGE SCALE GENOMIC DNA]</scope>
    <source>
        <strain evidence="2">cv. Hale</strain>
    </source>
</reference>
<dbReference type="InParanoid" id="B9SF30"/>
<keyword evidence="2" id="KW-1185">Reference proteome</keyword>
<dbReference type="AlphaFoldDB" id="B9SF30"/>
<name>B9SF30_RICCO</name>
<proteinExistence type="predicted"/>
<protein>
    <submittedName>
        <fullName evidence="1">Uncharacterized protein</fullName>
    </submittedName>
</protein>
<organism evidence="1 2">
    <name type="scientific">Ricinus communis</name>
    <name type="common">Castor bean</name>
    <dbReference type="NCBI Taxonomy" id="3988"/>
    <lineage>
        <taxon>Eukaryota</taxon>
        <taxon>Viridiplantae</taxon>
        <taxon>Streptophyta</taxon>
        <taxon>Embryophyta</taxon>
        <taxon>Tracheophyta</taxon>
        <taxon>Spermatophyta</taxon>
        <taxon>Magnoliopsida</taxon>
        <taxon>eudicotyledons</taxon>
        <taxon>Gunneridae</taxon>
        <taxon>Pentapetalae</taxon>
        <taxon>rosids</taxon>
        <taxon>fabids</taxon>
        <taxon>Malpighiales</taxon>
        <taxon>Euphorbiaceae</taxon>
        <taxon>Acalyphoideae</taxon>
        <taxon>Acalypheae</taxon>
        <taxon>Ricinus</taxon>
    </lineage>
</organism>